<accession>Q9AK77</accession>
<proteinExistence type="predicted"/>
<evidence type="ECO:0000313" key="2">
    <source>
        <dbReference type="EMBL" id="CAC32311.1"/>
    </source>
</evidence>
<reference evidence="2 3" key="2">
    <citation type="journal article" date="2002" name="Nature">
        <title>Complete genome sequence of the model actinomycete Streptomyces coelicolor A3(2).</title>
        <authorList>
            <person name="Bentley S.D."/>
            <person name="Chater K.F."/>
            <person name="Cerdeno-Tarraga A.M."/>
            <person name="Challis G.L."/>
            <person name="Thomson N.R."/>
            <person name="James K.D."/>
            <person name="Harris D.E."/>
            <person name="Quail M.A."/>
            <person name="Kieser H."/>
            <person name="Harper D."/>
            <person name="Bateman A."/>
            <person name="Brown S."/>
            <person name="Chandra G."/>
            <person name="Chen C.W."/>
            <person name="Collins M."/>
            <person name="Cronin A."/>
            <person name="Fraser A."/>
            <person name="Goble A."/>
            <person name="Hidalgo J."/>
            <person name="Hornsby T."/>
            <person name="Howarth S."/>
            <person name="Huang C.H."/>
            <person name="Kieser T."/>
            <person name="Larke L."/>
            <person name="Murphy L."/>
            <person name="Oliver K."/>
            <person name="O'Neil S."/>
            <person name="Rabbinowitsch E."/>
            <person name="Rajandream M.A."/>
            <person name="Rutherford K."/>
            <person name="Rutter S."/>
            <person name="Seeger K."/>
            <person name="Saunders D."/>
            <person name="Sharp S."/>
            <person name="Squares R."/>
            <person name="Squares S."/>
            <person name="Taylor K."/>
            <person name="Warren T."/>
            <person name="Wietzorrek A."/>
            <person name="Woodward J."/>
            <person name="Barrell B.G."/>
            <person name="Parkhill J."/>
            <person name="Hopwood D.A."/>
        </authorList>
    </citation>
    <scope>NUCLEOTIDE SEQUENCE [LARGE SCALE GENOMIC DNA]</scope>
    <source>
        <strain evidence="3">ATCC BAA-471 / A3(2) / M145</strain>
    </source>
</reference>
<evidence type="ECO:0000313" key="3">
    <source>
        <dbReference type="Proteomes" id="UP000001973"/>
    </source>
</evidence>
<sequence length="154" mass="16309">MRTRAAAQQRPCRRHVRIVRGFSRSPRTSVTTNVGAARDLPRPGQEVLPGGGTTEELPAEGAHAHRVPQPGGLGAARLHAVPQLPGLRQVAQELGPAPTPFGLTLPLPLRHRTRLGPALGTPLGAGGRHVVEVPVRHSLTTQRLSLPPSPDRAV</sequence>
<gene>
    <name evidence="2" type="ordered locus">SCO4040</name>
    <name evidence="2" type="ORF">2SCD60.06</name>
</gene>
<dbReference type="HOGENOM" id="CLU_1703191_0_0_11"/>
<dbReference type="STRING" id="100226.gene:17761671"/>
<keyword evidence="3" id="KW-1185">Reference proteome</keyword>
<protein>
    <submittedName>
        <fullName evidence="2">Uncharacterized protein</fullName>
    </submittedName>
</protein>
<dbReference type="Proteomes" id="UP000001973">
    <property type="component" value="Chromosome"/>
</dbReference>
<dbReference type="InParanoid" id="Q9AK77"/>
<reference evidence="2 3" key="1">
    <citation type="journal article" date="1996" name="Mol. Microbiol.">
        <title>A set of ordered cosmids and a detailed genetic and physical map for the 8 Mb Streptomyces coelicolor A3(2) chromosome.</title>
        <authorList>
            <person name="Redenbach M."/>
            <person name="Kieser H.M."/>
            <person name="Denapaite D."/>
            <person name="Eichner A."/>
            <person name="Cullum J."/>
            <person name="Kinashi H."/>
            <person name="Hopwood D.A."/>
        </authorList>
    </citation>
    <scope>NUCLEOTIDE SEQUENCE [LARGE SCALE GENOMIC DNA]</scope>
    <source>
        <strain evidence="3">ATCC BAA-471 / A3(2) / M145</strain>
    </source>
</reference>
<organism evidence="2 3">
    <name type="scientific">Streptomyces coelicolor (strain ATCC BAA-471 / A3(2) / M145)</name>
    <dbReference type="NCBI Taxonomy" id="100226"/>
    <lineage>
        <taxon>Bacteria</taxon>
        <taxon>Bacillati</taxon>
        <taxon>Actinomycetota</taxon>
        <taxon>Actinomycetes</taxon>
        <taxon>Kitasatosporales</taxon>
        <taxon>Streptomycetaceae</taxon>
        <taxon>Streptomyces</taxon>
        <taxon>Streptomyces albidoflavus group</taxon>
    </lineage>
</organism>
<dbReference type="OrthoDB" id="4322267at2"/>
<dbReference type="AlphaFoldDB" id="Q9AK77"/>
<evidence type="ECO:0000256" key="1">
    <source>
        <dbReference type="SAM" id="MobiDB-lite"/>
    </source>
</evidence>
<feature type="region of interest" description="Disordered" evidence="1">
    <location>
        <begin position="26"/>
        <end position="74"/>
    </location>
</feature>
<dbReference type="EMBL" id="AL939118">
    <property type="protein sequence ID" value="CAC32311.1"/>
    <property type="molecule type" value="Genomic_DNA"/>
</dbReference>
<name>Q9AK77_STRCO</name>
<dbReference type="PaxDb" id="100226-SCO4040"/>
<dbReference type="KEGG" id="sco:SCO4040"/>
<dbReference type="EMBL" id="AL645882">
    <property type="protein sequence ID" value="CAC32311.1"/>
    <property type="molecule type" value="Genomic_DNA"/>
</dbReference>